<protein>
    <submittedName>
        <fullName evidence="10">Membrane bound O-acyl transferase family-domain-containing protein</fullName>
    </submittedName>
</protein>
<evidence type="ECO:0000256" key="3">
    <source>
        <dbReference type="ARBA" id="ARBA00022679"/>
    </source>
</evidence>
<feature type="signal peptide" evidence="8">
    <location>
        <begin position="1"/>
        <end position="32"/>
    </location>
</feature>
<organism evidence="10 11">
    <name type="scientific">Stachybotrys elegans</name>
    <dbReference type="NCBI Taxonomy" id="80388"/>
    <lineage>
        <taxon>Eukaryota</taxon>
        <taxon>Fungi</taxon>
        <taxon>Dikarya</taxon>
        <taxon>Ascomycota</taxon>
        <taxon>Pezizomycotina</taxon>
        <taxon>Sordariomycetes</taxon>
        <taxon>Hypocreomycetidae</taxon>
        <taxon>Hypocreales</taxon>
        <taxon>Stachybotryaceae</taxon>
        <taxon>Stachybotrys</taxon>
    </lineage>
</organism>
<evidence type="ECO:0000256" key="4">
    <source>
        <dbReference type="ARBA" id="ARBA00022692"/>
    </source>
</evidence>
<feature type="transmembrane region" description="Helical" evidence="7">
    <location>
        <begin position="97"/>
        <end position="115"/>
    </location>
</feature>
<keyword evidence="4 7" id="KW-0812">Transmembrane</keyword>
<dbReference type="OrthoDB" id="1077582at2759"/>
<evidence type="ECO:0000256" key="1">
    <source>
        <dbReference type="ARBA" id="ARBA00004141"/>
    </source>
</evidence>
<dbReference type="GO" id="GO:0006629">
    <property type="term" value="P:lipid metabolic process"/>
    <property type="evidence" value="ECO:0007669"/>
    <property type="project" value="InterPro"/>
</dbReference>
<reference evidence="10" key="1">
    <citation type="journal article" date="2021" name="Nat. Commun.">
        <title>Genetic determinants of endophytism in the Arabidopsis root mycobiome.</title>
        <authorList>
            <person name="Mesny F."/>
            <person name="Miyauchi S."/>
            <person name="Thiergart T."/>
            <person name="Pickel B."/>
            <person name="Atanasova L."/>
            <person name="Karlsson M."/>
            <person name="Huettel B."/>
            <person name="Barry K.W."/>
            <person name="Haridas S."/>
            <person name="Chen C."/>
            <person name="Bauer D."/>
            <person name="Andreopoulos W."/>
            <person name="Pangilinan J."/>
            <person name="LaButti K."/>
            <person name="Riley R."/>
            <person name="Lipzen A."/>
            <person name="Clum A."/>
            <person name="Drula E."/>
            <person name="Henrissat B."/>
            <person name="Kohler A."/>
            <person name="Grigoriev I.V."/>
            <person name="Martin F.M."/>
            <person name="Hacquard S."/>
        </authorList>
    </citation>
    <scope>NUCLEOTIDE SEQUENCE</scope>
    <source>
        <strain evidence="10">MPI-CAGE-CH-0235</strain>
    </source>
</reference>
<evidence type="ECO:0000313" key="11">
    <source>
        <dbReference type="Proteomes" id="UP000813444"/>
    </source>
</evidence>
<dbReference type="Pfam" id="PF13813">
    <property type="entry name" value="MBOAT_2"/>
    <property type="match status" value="1"/>
</dbReference>
<keyword evidence="8" id="KW-0732">Signal</keyword>
<feature type="transmembrane region" description="Helical" evidence="7">
    <location>
        <begin position="151"/>
        <end position="178"/>
    </location>
</feature>
<dbReference type="EMBL" id="JAGPNK010000008">
    <property type="protein sequence ID" value="KAH7316969.1"/>
    <property type="molecule type" value="Genomic_DNA"/>
</dbReference>
<proteinExistence type="inferred from homology"/>
<evidence type="ECO:0000256" key="2">
    <source>
        <dbReference type="ARBA" id="ARBA00007282"/>
    </source>
</evidence>
<dbReference type="InterPro" id="IPR044851">
    <property type="entry name" value="Wax_synthase"/>
</dbReference>
<feature type="chain" id="PRO_5035447529" evidence="8">
    <location>
        <begin position="33"/>
        <end position="349"/>
    </location>
</feature>
<evidence type="ECO:0000256" key="8">
    <source>
        <dbReference type="SAM" id="SignalP"/>
    </source>
</evidence>
<evidence type="ECO:0000313" key="10">
    <source>
        <dbReference type="EMBL" id="KAH7316969.1"/>
    </source>
</evidence>
<evidence type="ECO:0000256" key="6">
    <source>
        <dbReference type="ARBA" id="ARBA00023136"/>
    </source>
</evidence>
<keyword evidence="5 7" id="KW-1133">Transmembrane helix</keyword>
<name>A0A8K0STP5_9HYPO</name>
<keyword evidence="11" id="KW-1185">Reference proteome</keyword>
<dbReference type="Proteomes" id="UP000813444">
    <property type="component" value="Unassembled WGS sequence"/>
</dbReference>
<dbReference type="InterPro" id="IPR032805">
    <property type="entry name" value="Wax_synthase_dom"/>
</dbReference>
<feature type="domain" description="Wax synthase" evidence="9">
    <location>
        <begin position="183"/>
        <end position="272"/>
    </location>
</feature>
<gene>
    <name evidence="10" type="ORF">B0I35DRAFT_354257</name>
</gene>
<comment type="similarity">
    <text evidence="2">Belongs to the wax synthase family.</text>
</comment>
<evidence type="ECO:0000256" key="7">
    <source>
        <dbReference type="SAM" id="Phobius"/>
    </source>
</evidence>
<comment type="subcellular location">
    <subcellularLocation>
        <location evidence="1">Membrane</location>
        <topology evidence="1">Multi-pass membrane protein</topology>
    </subcellularLocation>
</comment>
<sequence>MEQYISNLCLANGRPHWAATAASLLWVQLLSASDLLLALRVDPSQLSPQGTKERGPLRDGASAVGLLWNMRRVGTRWQAKNIPSAAAQQRQTRAGFVFRRVAMTLVAYLFIEVVVSQPPPDPNLVHPDKATLFSLRSLTLEDVIFRVALTISYWVITGVINLFMTNTVVVVAVILGLLDPAHCPPLYGSFLEAFTVRRFWGVSWHQMFRTFLMGHADLVVDNTLPFLPRHSLISRYARLVIAFFISGAIHYRADQLQGVSHKDNGAVAFFLLQALVIMVEDAVEPMVTRVLPAPLRRVLGYVWVLSFLVWASPIWIYSTSRLGIDSTALLPVRIVEPWMSKAGNLKLLL</sequence>
<keyword evidence="3 10" id="KW-0808">Transferase</keyword>
<evidence type="ECO:0000256" key="5">
    <source>
        <dbReference type="ARBA" id="ARBA00022989"/>
    </source>
</evidence>
<dbReference type="GO" id="GO:0016020">
    <property type="term" value="C:membrane"/>
    <property type="evidence" value="ECO:0007669"/>
    <property type="project" value="UniProtKB-SubCell"/>
</dbReference>
<dbReference type="PANTHER" id="PTHR31595">
    <property type="entry name" value="LONG-CHAIN-ALCOHOL O-FATTY-ACYLTRANSFERASE 3-RELATED"/>
    <property type="match status" value="1"/>
</dbReference>
<keyword evidence="6 7" id="KW-0472">Membrane</keyword>
<dbReference type="GO" id="GO:0008374">
    <property type="term" value="F:O-acyltransferase activity"/>
    <property type="evidence" value="ECO:0007669"/>
    <property type="project" value="InterPro"/>
</dbReference>
<accession>A0A8K0STP5</accession>
<dbReference type="AlphaFoldDB" id="A0A8K0STP5"/>
<feature type="transmembrane region" description="Helical" evidence="7">
    <location>
        <begin position="295"/>
        <end position="317"/>
    </location>
</feature>
<comment type="caution">
    <text evidence="10">The sequence shown here is derived from an EMBL/GenBank/DDBJ whole genome shotgun (WGS) entry which is preliminary data.</text>
</comment>
<dbReference type="PANTHER" id="PTHR31595:SF27">
    <property type="entry name" value="WAX SYNTHASE DOMAIN-CONTAINING PROTEIN-RELATED"/>
    <property type="match status" value="1"/>
</dbReference>
<evidence type="ECO:0000259" key="9">
    <source>
        <dbReference type="Pfam" id="PF13813"/>
    </source>
</evidence>